<keyword evidence="4" id="KW-0812">Transmembrane</keyword>
<dbReference type="PROSITE" id="PS50082">
    <property type="entry name" value="WD_REPEATS_2"/>
    <property type="match status" value="11"/>
</dbReference>
<protein>
    <recommendedName>
        <fullName evidence="5">HTH cro/C1-type domain-containing protein</fullName>
    </recommendedName>
</protein>
<evidence type="ECO:0000256" key="1">
    <source>
        <dbReference type="ARBA" id="ARBA00022574"/>
    </source>
</evidence>
<dbReference type="SMART" id="SM00320">
    <property type="entry name" value="WD40"/>
    <property type="match status" value="13"/>
</dbReference>
<dbReference type="Pfam" id="PF00400">
    <property type="entry name" value="WD40"/>
    <property type="match status" value="12"/>
</dbReference>
<feature type="repeat" description="WD" evidence="3">
    <location>
        <begin position="892"/>
        <end position="924"/>
    </location>
</feature>
<dbReference type="PROSITE" id="PS50294">
    <property type="entry name" value="WD_REPEATS_REGION"/>
    <property type="match status" value="6"/>
</dbReference>
<feature type="repeat" description="WD" evidence="3">
    <location>
        <begin position="942"/>
        <end position="962"/>
    </location>
</feature>
<evidence type="ECO:0000256" key="2">
    <source>
        <dbReference type="ARBA" id="ARBA00022737"/>
    </source>
</evidence>
<feature type="repeat" description="WD" evidence="3">
    <location>
        <begin position="973"/>
        <end position="1004"/>
    </location>
</feature>
<evidence type="ECO:0000256" key="4">
    <source>
        <dbReference type="SAM" id="Phobius"/>
    </source>
</evidence>
<name>A0ABP3JF68_9ACTN</name>
<comment type="caution">
    <text evidence="6">The sequence shown here is derived from an EMBL/GenBank/DDBJ whole genome shotgun (WGS) entry which is preliminary data.</text>
</comment>
<evidence type="ECO:0000313" key="7">
    <source>
        <dbReference type="Proteomes" id="UP001499895"/>
    </source>
</evidence>
<dbReference type="InterPro" id="IPR020472">
    <property type="entry name" value="WD40_PAC1"/>
</dbReference>
<reference evidence="7" key="1">
    <citation type="journal article" date="2019" name="Int. J. Syst. Evol. Microbiol.">
        <title>The Global Catalogue of Microorganisms (GCM) 10K type strain sequencing project: providing services to taxonomists for standard genome sequencing and annotation.</title>
        <authorList>
            <consortium name="The Broad Institute Genomics Platform"/>
            <consortium name="The Broad Institute Genome Sequencing Center for Infectious Disease"/>
            <person name="Wu L."/>
            <person name="Ma J."/>
        </authorList>
    </citation>
    <scope>NUCLEOTIDE SEQUENCE [LARGE SCALE GENOMIC DNA]</scope>
    <source>
        <strain evidence="7">JCM 10649</strain>
    </source>
</reference>
<dbReference type="PANTHER" id="PTHR19879:SF9">
    <property type="entry name" value="TRANSCRIPTION INITIATION FACTOR TFIID SUBUNIT 5"/>
    <property type="match status" value="1"/>
</dbReference>
<dbReference type="CDD" id="cd00093">
    <property type="entry name" value="HTH_XRE"/>
    <property type="match status" value="1"/>
</dbReference>
<dbReference type="PANTHER" id="PTHR19879">
    <property type="entry name" value="TRANSCRIPTION INITIATION FACTOR TFIID"/>
    <property type="match status" value="1"/>
</dbReference>
<feature type="repeat" description="WD" evidence="3">
    <location>
        <begin position="1143"/>
        <end position="1184"/>
    </location>
</feature>
<dbReference type="PROSITE" id="PS00678">
    <property type="entry name" value="WD_REPEATS_1"/>
    <property type="match status" value="1"/>
</dbReference>
<feature type="repeat" description="WD" evidence="3">
    <location>
        <begin position="1061"/>
        <end position="1101"/>
    </location>
</feature>
<keyword evidence="4" id="KW-1133">Transmembrane helix</keyword>
<dbReference type="PROSITE" id="PS50943">
    <property type="entry name" value="HTH_CROC1"/>
    <property type="match status" value="1"/>
</dbReference>
<feature type="repeat" description="WD" evidence="3">
    <location>
        <begin position="1016"/>
        <end position="1058"/>
    </location>
</feature>
<keyword evidence="4" id="KW-0472">Membrane</keyword>
<dbReference type="Pfam" id="PF20703">
    <property type="entry name" value="nSTAND1"/>
    <property type="match status" value="1"/>
</dbReference>
<feature type="repeat" description="WD" evidence="3">
    <location>
        <begin position="638"/>
        <end position="679"/>
    </location>
</feature>
<accession>A0ABP3JF68</accession>
<dbReference type="InterPro" id="IPR015943">
    <property type="entry name" value="WD40/YVTN_repeat-like_dom_sf"/>
</dbReference>
<dbReference type="InterPro" id="IPR010982">
    <property type="entry name" value="Lambda_DNA-bd_dom_sf"/>
</dbReference>
<dbReference type="PRINTS" id="PR00320">
    <property type="entry name" value="GPROTEINBRPT"/>
</dbReference>
<dbReference type="SUPFAM" id="SSF50978">
    <property type="entry name" value="WD40 repeat-like"/>
    <property type="match status" value="2"/>
</dbReference>
<feature type="domain" description="HTH cro/C1-type" evidence="5">
    <location>
        <begin position="1"/>
        <end position="57"/>
    </location>
</feature>
<dbReference type="InterPro" id="IPR001387">
    <property type="entry name" value="Cro/C1-type_HTH"/>
</dbReference>
<evidence type="ECO:0000256" key="3">
    <source>
        <dbReference type="PROSITE-ProRule" id="PRU00221"/>
    </source>
</evidence>
<keyword evidence="7" id="KW-1185">Reference proteome</keyword>
<sequence length="1253" mass="132765">MRRLRQARGMSLAGLSRLVHYTKGYLSRVETGEKPLTPEVARRCDGALKAGGTLTRLVPEVADGRRTARGALLEVCPYRGLAAFTTADAGWFFGRGRATAALVHQLTERLDGSGPTVVVAASGTGKSSLLHAGLVPELRRGALPVPGADRWPVVTMRPGERPVAELLRRVADAAGADPGHLGQVLDTGADGFARAVHDAVNACAPVAAGAEPVRLVLVVDQFEEMFTLCPDARERAVFVHAVHALATGPALGGGRDGSAALVVLGLRADFYGRCLSFPELAGALRDGQLLLEPMRAHEVRDAVARPAQAVGLELEPGLAELILRDLGTEEDGGEPGGGHEPGALPLLSHALLATWQRRRERTLTVEGYQQAGGIAGAVAATAERAYWRLSPARREAARPVLLQLVRVDEDGRATRCRVALERLAHDAGDRAESAMGVVEEFTRARLLTTGADQVTLAHEAVLRAWPRLRGWIEADAALLHGRHQLSTAALRWEAEGRDPALLPRGGELAAAREVAEHPRSALSAAERAFLDAAEALTAAEQEAERHRTRRLRRLLSALAVLLVLALTGGTVAVQQSRQVMAGRHAARAEALAVRSTLVGPARPEVAMLLATAAWRHARTPAAASAGHNTQTQLYAGRLARHRGIAKAVAWSPRGDRVLSAGVDGDVQEWDVRTRRRTGVAANRTAVNTLAVARRRELAAWGDDAGAVSLRAGVSGRSLALPPRSRHRGAVRAMALSDRGEVLVSAGDDGTVRLTRPGGPVAETDVHEAGLGKLFAVAVTGDGRQVAAAGLDGRVWLLDTGTGRDKVIGTRDFGQIRALAFSPDGRHLATGEWLTDVGLWSTGDGKREASLEGSSDSVFGVAFSPDGKRLAAASQDDTASVWDVAGRRRTARLASHRGPVHGIAFSPDGPGLATSGEDGTVRLWNPDPAISAPLPAAARLDAALSPDASVLATAGRDGTVQLWRPGRHRPSHTLRAGADPVRAVAFSHDGSLVAAGDEHGTTTVWRTADPRRPAHRWRAHTRPVTSISFRPGDAGSAATASEDHTARLWRLTGDTAAQEGTLRGHGDGVYRVLFLDGATLATGSLDNTARIWRAADGRELRVLRGHDDTVFGLALSRRGVLATASRDHTVKLWDPGTGRALRTLAGHTGPVTSAAFNRAGTRVVTTGRDNTARVWDPATGHLLLTLTGHTDRVRAAAFLHDDGPVVSVSEDGTVRWWNLKVPEVLADACRAVGTVDEHTWTRLLPDVPYEPGCP</sequence>
<dbReference type="EMBL" id="BAAAHB010000008">
    <property type="protein sequence ID" value="GAA0451740.1"/>
    <property type="molecule type" value="Genomic_DNA"/>
</dbReference>
<dbReference type="CDD" id="cd00200">
    <property type="entry name" value="WD40"/>
    <property type="match status" value="2"/>
</dbReference>
<feature type="transmembrane region" description="Helical" evidence="4">
    <location>
        <begin position="554"/>
        <end position="573"/>
    </location>
</feature>
<organism evidence="6 7">
    <name type="scientific">Streptomyces stramineus</name>
    <dbReference type="NCBI Taxonomy" id="173861"/>
    <lineage>
        <taxon>Bacteria</taxon>
        <taxon>Bacillati</taxon>
        <taxon>Actinomycetota</taxon>
        <taxon>Actinomycetes</taxon>
        <taxon>Kitasatosporales</taxon>
        <taxon>Streptomycetaceae</taxon>
        <taxon>Streptomyces</taxon>
    </lineage>
</organism>
<keyword evidence="1 3" id="KW-0853">WD repeat</keyword>
<dbReference type="Pfam" id="PF13560">
    <property type="entry name" value="HTH_31"/>
    <property type="match status" value="1"/>
</dbReference>
<dbReference type="Gene3D" id="1.10.260.40">
    <property type="entry name" value="lambda repressor-like DNA-binding domains"/>
    <property type="match status" value="1"/>
</dbReference>
<evidence type="ECO:0000313" key="6">
    <source>
        <dbReference type="EMBL" id="GAA0451740.1"/>
    </source>
</evidence>
<feature type="repeat" description="WD" evidence="3">
    <location>
        <begin position="1102"/>
        <end position="1142"/>
    </location>
</feature>
<dbReference type="SUPFAM" id="SSF47413">
    <property type="entry name" value="lambda repressor-like DNA-binding domains"/>
    <property type="match status" value="1"/>
</dbReference>
<dbReference type="Proteomes" id="UP001499895">
    <property type="component" value="Unassembled WGS sequence"/>
</dbReference>
<proteinExistence type="predicted"/>
<feature type="repeat" description="WD" evidence="3">
    <location>
        <begin position="723"/>
        <end position="753"/>
    </location>
</feature>
<gene>
    <name evidence="6" type="ORF">GCM10009544_13160</name>
</gene>
<keyword evidence="2" id="KW-0677">Repeat</keyword>
<dbReference type="InterPro" id="IPR036322">
    <property type="entry name" value="WD40_repeat_dom_sf"/>
</dbReference>
<feature type="repeat" description="WD" evidence="3">
    <location>
        <begin position="1185"/>
        <end position="1226"/>
    </location>
</feature>
<feature type="repeat" description="WD" evidence="3">
    <location>
        <begin position="850"/>
        <end position="891"/>
    </location>
</feature>
<dbReference type="InterPro" id="IPR001680">
    <property type="entry name" value="WD40_rpt"/>
</dbReference>
<dbReference type="SMART" id="SM00530">
    <property type="entry name" value="HTH_XRE"/>
    <property type="match status" value="1"/>
</dbReference>
<dbReference type="InterPro" id="IPR049052">
    <property type="entry name" value="nSTAND1"/>
</dbReference>
<dbReference type="Gene3D" id="2.130.10.10">
    <property type="entry name" value="YVTN repeat-like/Quinoprotein amine dehydrogenase"/>
    <property type="match status" value="5"/>
</dbReference>
<evidence type="ECO:0000259" key="5">
    <source>
        <dbReference type="PROSITE" id="PS50943"/>
    </source>
</evidence>
<dbReference type="InterPro" id="IPR019775">
    <property type="entry name" value="WD40_repeat_CS"/>
</dbReference>